<dbReference type="InterPro" id="IPR036001">
    <property type="entry name" value="PS_II_antenna-like_sf"/>
</dbReference>
<keyword evidence="9" id="KW-0604">Photosystem II</keyword>
<keyword evidence="8 10" id="KW-0472">Membrane</keyword>
<evidence type="ECO:0000256" key="6">
    <source>
        <dbReference type="ARBA" id="ARBA00022989"/>
    </source>
</evidence>
<keyword evidence="5 10" id="KW-0812">Transmembrane</keyword>
<dbReference type="InterPro" id="IPR037025">
    <property type="entry name" value="PSII_cyt_b559_asu_sf"/>
</dbReference>
<dbReference type="InterPro" id="IPR000932">
    <property type="entry name" value="PS_antenna-like"/>
</dbReference>
<keyword evidence="3" id="KW-0602">Photosynthesis</keyword>
<feature type="transmembrane region" description="Helical" evidence="10">
    <location>
        <begin position="128"/>
        <end position="149"/>
    </location>
</feature>
<evidence type="ECO:0000256" key="3">
    <source>
        <dbReference type="ARBA" id="ARBA00022531"/>
    </source>
</evidence>
<dbReference type="Gene3D" id="1.20.5.860">
    <property type="entry name" value="Photosystem II cytochrome b559, alpha subunit"/>
    <property type="match status" value="1"/>
</dbReference>
<keyword evidence="12" id="KW-1185">Reference proteome</keyword>
<feature type="transmembrane region" description="Helical" evidence="10">
    <location>
        <begin position="12"/>
        <end position="33"/>
    </location>
</feature>
<keyword evidence="6 10" id="KW-1133">Transmembrane helix</keyword>
<evidence type="ECO:0000256" key="9">
    <source>
        <dbReference type="ARBA" id="ARBA00023276"/>
    </source>
</evidence>
<dbReference type="SUPFAM" id="SSF161045">
    <property type="entry name" value="Cytochrome b559 subunits"/>
    <property type="match status" value="1"/>
</dbReference>
<evidence type="ECO:0000313" key="12">
    <source>
        <dbReference type="Proteomes" id="UP001227230"/>
    </source>
</evidence>
<evidence type="ECO:0000256" key="5">
    <source>
        <dbReference type="ARBA" id="ARBA00022692"/>
    </source>
</evidence>
<proteinExistence type="predicted"/>
<evidence type="ECO:0000256" key="8">
    <source>
        <dbReference type="ARBA" id="ARBA00023136"/>
    </source>
</evidence>
<dbReference type="EMBL" id="CP126657">
    <property type="protein sequence ID" value="WJZ97215.1"/>
    <property type="molecule type" value="Genomic_DNA"/>
</dbReference>
<sequence>MWSWACLEAQENVLLLILLPVFDTGSFIANLYLPYLLDELRGLVIRQHEFCFLFWYRFGSPRPNEYFTESRQGMELITGRFDPFVPGGRASHHIAARTLGILAGLFHLSVRPPQRLYKGLRMGNIETVLSSSIAAVFFAAFVVVGTMWYGSATTPIELFGPTRYQWDQGYFQQERYLRVGAGLAENQSFSEAGSKIPEK</sequence>
<evidence type="ECO:0000256" key="2">
    <source>
        <dbReference type="ARBA" id="ARBA00022494"/>
    </source>
</evidence>
<name>A0ABY9CQ79_VITVI</name>
<evidence type="ECO:0008006" key="13">
    <source>
        <dbReference type="Google" id="ProtNLM"/>
    </source>
</evidence>
<dbReference type="Proteomes" id="UP001227230">
    <property type="component" value="Chromosome 10"/>
</dbReference>
<evidence type="ECO:0000313" key="11">
    <source>
        <dbReference type="EMBL" id="WJZ97215.1"/>
    </source>
</evidence>
<reference evidence="11 12" key="1">
    <citation type="journal article" date="2023" name="Hortic Res">
        <title>The complete reference genome for grapevine (Vitis vinifera L.) genetics and breeding.</title>
        <authorList>
            <person name="Shi X."/>
            <person name="Cao S."/>
            <person name="Wang X."/>
            <person name="Huang S."/>
            <person name="Wang Y."/>
            <person name="Liu Z."/>
            <person name="Liu W."/>
            <person name="Leng X."/>
            <person name="Peng Y."/>
            <person name="Wang N."/>
            <person name="Wang Y."/>
            <person name="Ma Z."/>
            <person name="Xu X."/>
            <person name="Zhang F."/>
            <person name="Xue H."/>
            <person name="Zhong H."/>
            <person name="Wang Y."/>
            <person name="Zhang K."/>
            <person name="Velt A."/>
            <person name="Avia K."/>
            <person name="Holtgrawe D."/>
            <person name="Grimplet J."/>
            <person name="Matus J.T."/>
            <person name="Ware D."/>
            <person name="Wu X."/>
            <person name="Wang H."/>
            <person name="Liu C."/>
            <person name="Fang Y."/>
            <person name="Rustenholz C."/>
            <person name="Cheng Z."/>
            <person name="Xiao H."/>
            <person name="Zhou Y."/>
        </authorList>
    </citation>
    <scope>NUCLEOTIDE SEQUENCE [LARGE SCALE GENOMIC DNA]</scope>
    <source>
        <strain evidence="12">cv. Pinot noir / PN40024</strain>
        <tissue evidence="11">Leaf</tissue>
    </source>
</reference>
<organism evidence="11 12">
    <name type="scientific">Vitis vinifera</name>
    <name type="common">Grape</name>
    <dbReference type="NCBI Taxonomy" id="29760"/>
    <lineage>
        <taxon>Eukaryota</taxon>
        <taxon>Viridiplantae</taxon>
        <taxon>Streptophyta</taxon>
        <taxon>Embryophyta</taxon>
        <taxon>Tracheophyta</taxon>
        <taxon>Spermatophyta</taxon>
        <taxon>Magnoliopsida</taxon>
        <taxon>eudicotyledons</taxon>
        <taxon>Gunneridae</taxon>
        <taxon>Pentapetalae</taxon>
        <taxon>rosids</taxon>
        <taxon>Vitales</taxon>
        <taxon>Vitaceae</taxon>
        <taxon>Viteae</taxon>
        <taxon>Vitis</taxon>
    </lineage>
</organism>
<evidence type="ECO:0000256" key="7">
    <source>
        <dbReference type="ARBA" id="ARBA00022991"/>
    </source>
</evidence>
<evidence type="ECO:0000256" key="4">
    <source>
        <dbReference type="ARBA" id="ARBA00022640"/>
    </source>
</evidence>
<evidence type="ECO:0000256" key="1">
    <source>
        <dbReference type="ARBA" id="ARBA00004141"/>
    </source>
</evidence>
<dbReference type="Pfam" id="PF00421">
    <property type="entry name" value="PSII"/>
    <property type="match status" value="1"/>
</dbReference>
<dbReference type="SUPFAM" id="SSF161077">
    <property type="entry name" value="Photosystem II antenna protein-like"/>
    <property type="match status" value="1"/>
</dbReference>
<keyword evidence="4" id="KW-0934">Plastid</keyword>
<protein>
    <recommendedName>
        <fullName evidence="13">Photosystem II CP47 reaction center protein</fullName>
    </recommendedName>
</protein>
<keyword evidence="7" id="KW-0157">Chromophore</keyword>
<accession>A0ABY9CQ79</accession>
<evidence type="ECO:0000256" key="10">
    <source>
        <dbReference type="SAM" id="Phobius"/>
    </source>
</evidence>
<dbReference type="Gene3D" id="3.10.680.10">
    <property type="entry name" value="Photosystem II CP47 reaction center protein"/>
    <property type="match status" value="1"/>
</dbReference>
<gene>
    <name evidence="11" type="ORF">VitviT2T_015837</name>
</gene>
<comment type="subcellular location">
    <subcellularLocation>
        <location evidence="1">Membrane</location>
        <topology evidence="1">Multi-pass membrane protein</topology>
    </subcellularLocation>
</comment>
<keyword evidence="2" id="KW-0148">Chlorophyll</keyword>